<reference evidence="1" key="1">
    <citation type="submission" date="2021-01" db="EMBL/GenBank/DDBJ databases">
        <title>Paracoccus amoyensis sp. nov., isolated from the surface seawater along the coast of Xiamen Island, China.</title>
        <authorList>
            <person name="Lyu L."/>
        </authorList>
    </citation>
    <scope>NUCLEOTIDE SEQUENCE</scope>
    <source>
        <strain evidence="1">MJ17</strain>
    </source>
</reference>
<proteinExistence type="predicted"/>
<evidence type="ECO:0000313" key="2">
    <source>
        <dbReference type="Proteomes" id="UP000640485"/>
    </source>
</evidence>
<keyword evidence="2" id="KW-1185">Reference proteome</keyword>
<sequence length="125" mass="14345">MTRATELARAETRTPAFQLNDGFEDDLWSDFQPRLTEMDAVVTDNYISGCYPVLYVRCRDGRNWTIELANRVRNDAVGLTEHAVLPGDKVQIIGRRTRHFGEYRIKALHLTVGEKAYDLYPEALV</sequence>
<dbReference type="AlphaFoldDB" id="A0A934SC65"/>
<organism evidence="1 2">
    <name type="scientific">Paracoccus caeni</name>
    <dbReference type="NCBI Taxonomy" id="657651"/>
    <lineage>
        <taxon>Bacteria</taxon>
        <taxon>Pseudomonadati</taxon>
        <taxon>Pseudomonadota</taxon>
        <taxon>Alphaproteobacteria</taxon>
        <taxon>Rhodobacterales</taxon>
        <taxon>Paracoccaceae</taxon>
        <taxon>Paracoccus</taxon>
    </lineage>
</organism>
<evidence type="ECO:0000313" key="1">
    <source>
        <dbReference type="EMBL" id="MBK4216185.1"/>
    </source>
</evidence>
<protein>
    <submittedName>
        <fullName evidence="1">Uncharacterized protein</fullName>
    </submittedName>
</protein>
<dbReference type="EMBL" id="JAEPRQ010000003">
    <property type="protein sequence ID" value="MBK4216185.1"/>
    <property type="molecule type" value="Genomic_DNA"/>
</dbReference>
<name>A0A934SC65_9RHOB</name>
<comment type="caution">
    <text evidence="1">The sequence shown here is derived from an EMBL/GenBank/DDBJ whole genome shotgun (WGS) entry which is preliminary data.</text>
</comment>
<accession>A0A934SC65</accession>
<dbReference type="RefSeq" id="WP_200685864.1">
    <property type="nucleotide sequence ID" value="NZ_JAEPRQ010000003.1"/>
</dbReference>
<gene>
    <name evidence="1" type="ORF">JJJ17_09640</name>
</gene>
<dbReference type="Proteomes" id="UP000640485">
    <property type="component" value="Unassembled WGS sequence"/>
</dbReference>